<dbReference type="EMBL" id="MN739996">
    <property type="protein sequence ID" value="QHT82112.1"/>
    <property type="molecule type" value="Genomic_DNA"/>
</dbReference>
<dbReference type="Pfam" id="PF19060">
    <property type="entry name" value="DVNP"/>
    <property type="match status" value="1"/>
</dbReference>
<name>A0A6C0HN89_9ZZZZ</name>
<organism evidence="1">
    <name type="scientific">viral metagenome</name>
    <dbReference type="NCBI Taxonomy" id="1070528"/>
    <lineage>
        <taxon>unclassified sequences</taxon>
        <taxon>metagenomes</taxon>
        <taxon>organismal metagenomes</taxon>
    </lineage>
</organism>
<dbReference type="GO" id="GO:0003677">
    <property type="term" value="F:DNA binding"/>
    <property type="evidence" value="ECO:0007669"/>
    <property type="project" value="InterPro"/>
</dbReference>
<accession>A0A6C0HN89</accession>
<dbReference type="GO" id="GO:0051276">
    <property type="term" value="P:chromosome organization"/>
    <property type="evidence" value="ECO:0007669"/>
    <property type="project" value="InterPro"/>
</dbReference>
<evidence type="ECO:0000313" key="1">
    <source>
        <dbReference type="EMBL" id="QHT82112.1"/>
    </source>
</evidence>
<reference evidence="1" key="1">
    <citation type="journal article" date="2020" name="Nature">
        <title>Giant virus diversity and host interactions through global metagenomics.</title>
        <authorList>
            <person name="Schulz F."/>
            <person name="Roux S."/>
            <person name="Paez-Espino D."/>
            <person name="Jungbluth S."/>
            <person name="Walsh D.A."/>
            <person name="Denef V.J."/>
            <person name="McMahon K.D."/>
            <person name="Konstantinidis K.T."/>
            <person name="Eloe-Fadrosh E.A."/>
            <person name="Kyrpides N.C."/>
            <person name="Woyke T."/>
        </authorList>
    </citation>
    <scope>NUCLEOTIDE SEQUENCE</scope>
    <source>
        <strain evidence="1">GVMAG-M-3300023184-160</strain>
    </source>
</reference>
<protein>
    <submittedName>
        <fullName evidence="1">Uncharacterized protein</fullName>
    </submittedName>
</protein>
<proteinExistence type="predicted"/>
<sequence length="88" mass="10178">MTFDKKYGTRAEVMHGVAEMTTGRRRKSYFFKNKHGEIVSKKLSLLAKKEKRLEKAGYFTRKGVFGAFKKDSKSKSKSAKKAKTRRKL</sequence>
<dbReference type="InterPro" id="IPR043928">
    <property type="entry name" value="DNVP"/>
</dbReference>
<dbReference type="AlphaFoldDB" id="A0A6C0HN89"/>